<feature type="compositionally biased region" description="Acidic residues" evidence="1">
    <location>
        <begin position="163"/>
        <end position="184"/>
    </location>
</feature>
<gene>
    <name evidence="2" type="primary">g43</name>
    <name evidence="2" type="ORF">VP750_LOCUS34</name>
</gene>
<evidence type="ECO:0000256" key="1">
    <source>
        <dbReference type="SAM" id="MobiDB-lite"/>
    </source>
</evidence>
<proteinExistence type="predicted"/>
<comment type="caution">
    <text evidence="2">The sequence shown here is derived from an EMBL/GenBank/DDBJ whole genome shotgun (WGS) entry which is preliminary data.</text>
</comment>
<reference evidence="2 3" key="1">
    <citation type="submission" date="2024-06" db="EMBL/GenBank/DDBJ databases">
        <authorList>
            <person name="Kraege A."/>
            <person name="Thomma B."/>
        </authorList>
    </citation>
    <scope>NUCLEOTIDE SEQUENCE [LARGE SCALE GENOMIC DNA]</scope>
</reference>
<feature type="region of interest" description="Disordered" evidence="1">
    <location>
        <begin position="158"/>
        <end position="184"/>
    </location>
</feature>
<feature type="compositionally biased region" description="Basic and acidic residues" evidence="1">
    <location>
        <begin position="257"/>
        <end position="279"/>
    </location>
</feature>
<dbReference type="EMBL" id="CAXHTA020000001">
    <property type="protein sequence ID" value="CAL5218375.1"/>
    <property type="molecule type" value="Genomic_DNA"/>
</dbReference>
<protein>
    <submittedName>
        <fullName evidence="2">G43 protein</fullName>
    </submittedName>
</protein>
<evidence type="ECO:0000313" key="2">
    <source>
        <dbReference type="EMBL" id="CAL5218375.1"/>
    </source>
</evidence>
<organism evidence="2 3">
    <name type="scientific">Coccomyxa viridis</name>
    <dbReference type="NCBI Taxonomy" id="1274662"/>
    <lineage>
        <taxon>Eukaryota</taxon>
        <taxon>Viridiplantae</taxon>
        <taxon>Chlorophyta</taxon>
        <taxon>core chlorophytes</taxon>
        <taxon>Trebouxiophyceae</taxon>
        <taxon>Trebouxiophyceae incertae sedis</taxon>
        <taxon>Coccomyxaceae</taxon>
        <taxon>Coccomyxa</taxon>
    </lineage>
</organism>
<feature type="region of interest" description="Disordered" evidence="1">
    <location>
        <begin position="392"/>
        <end position="438"/>
    </location>
</feature>
<feature type="region of interest" description="Disordered" evidence="1">
    <location>
        <begin position="328"/>
        <end position="351"/>
    </location>
</feature>
<keyword evidence="3" id="KW-1185">Reference proteome</keyword>
<sequence length="438" mass="48844">MEWPAVRQVLQAMVPASYWTALECHEDGAWSAYTPGLPVDGGLTIAGSRSAAYFEAQRRIAVTIRNMYEVGQRVPPLESAMSLSAAQAWDSSHREVFELLDEDIRGGAGNSSTAPKIVERQWRQVYVDLSLADHSPLAADRAELREALRQRGVRNIWASDPESTVDEEEEEGDEEVDADEEEDDEMVLDMGQGDDGLGIVASEEPPYNDVMPGSITFGTQRIPLVAARREFSFRAADGQQVLPDISEEEFWRQQRSRDLALSARDRRAQDRAAGQERAVRPRTQSHLETLAGMLSSEEGLGNVEARAQARAQARILEAEALRPWPLDEASQGAAGTPDQDAVHPARHTQQPGLRALEHRDEEMALPEAVRLAHLQSAEEDRVERMLMLRREEAARTTRRHSERQRSFTRMYQAARAGTARPGAAHRTQPWKQAEAGLC</sequence>
<evidence type="ECO:0000313" key="3">
    <source>
        <dbReference type="Proteomes" id="UP001497392"/>
    </source>
</evidence>
<accession>A0ABP1FET1</accession>
<dbReference type="Proteomes" id="UP001497392">
    <property type="component" value="Unassembled WGS sequence"/>
</dbReference>
<name>A0ABP1FET1_9CHLO</name>
<feature type="region of interest" description="Disordered" evidence="1">
    <location>
        <begin position="257"/>
        <end position="284"/>
    </location>
</feature>
<feature type="compositionally biased region" description="Low complexity" evidence="1">
    <location>
        <begin position="413"/>
        <end position="427"/>
    </location>
</feature>